<accession>A0ABW3BM36</accession>
<evidence type="ECO:0000256" key="1">
    <source>
        <dbReference type="ARBA" id="ARBA00022598"/>
    </source>
</evidence>
<dbReference type="SUPFAM" id="SSF55681">
    <property type="entry name" value="Class II aaRS and biotin synthetases"/>
    <property type="match status" value="1"/>
</dbReference>
<dbReference type="InterPro" id="IPR045864">
    <property type="entry name" value="aa-tRNA-synth_II/BPL/LPL"/>
</dbReference>
<keyword evidence="4" id="KW-1185">Reference proteome</keyword>
<dbReference type="NCBIfam" id="TIGR00121">
    <property type="entry name" value="birA_ligase"/>
    <property type="match status" value="1"/>
</dbReference>
<dbReference type="PROSITE" id="PS51733">
    <property type="entry name" value="BPL_LPL_CATALYTIC"/>
    <property type="match status" value="1"/>
</dbReference>
<feature type="domain" description="BPL/LPL catalytic" evidence="2">
    <location>
        <begin position="1"/>
        <end position="177"/>
    </location>
</feature>
<evidence type="ECO:0000313" key="4">
    <source>
        <dbReference type="Proteomes" id="UP001597011"/>
    </source>
</evidence>
<evidence type="ECO:0000313" key="3">
    <source>
        <dbReference type="EMBL" id="MFD0834131.1"/>
    </source>
</evidence>
<sequence length="243" mass="27882">MRIIKLNATDSTNSYLKRLSASESVVDYTSVLAKKQTQGRGQMGTVWSSESAKNLTFSVYKDISRYQIEYPFYISIVTALALLKTLEFFSITKLSVKWPNDILSENKKICGILIENVIKHNKFYESFIGIGLNVNQTEFDNLPQASSLKIITGRFYDVDEVLHEIIKNLKHYFLLLKRNQFDVLKAEYESYLFRKNKPSTFVDAQGSVFAGFIKSVSETGSLQVLLEDNVIKEFEFKTITLLY</sequence>
<reference evidence="4" key="1">
    <citation type="journal article" date="2019" name="Int. J. Syst. Evol. Microbiol.">
        <title>The Global Catalogue of Microorganisms (GCM) 10K type strain sequencing project: providing services to taxonomists for standard genome sequencing and annotation.</title>
        <authorList>
            <consortium name="The Broad Institute Genomics Platform"/>
            <consortium name="The Broad Institute Genome Sequencing Center for Infectious Disease"/>
            <person name="Wu L."/>
            <person name="Ma J."/>
        </authorList>
    </citation>
    <scope>NUCLEOTIDE SEQUENCE [LARGE SCALE GENOMIC DNA]</scope>
    <source>
        <strain evidence="4">CCUG 60529</strain>
    </source>
</reference>
<keyword evidence="1 3" id="KW-0436">Ligase</keyword>
<dbReference type="GO" id="GO:0004077">
    <property type="term" value="F:biotin--[biotin carboxyl-carrier protein] ligase activity"/>
    <property type="evidence" value="ECO:0007669"/>
    <property type="project" value="UniProtKB-EC"/>
</dbReference>
<name>A0ABW3BM36_9FLAO</name>
<dbReference type="InterPro" id="IPR004143">
    <property type="entry name" value="BPL_LPL_catalytic"/>
</dbReference>
<protein>
    <submittedName>
        <fullName evidence="3">Biotin--[acetyl-CoA-carboxylase] ligase</fullName>
        <ecNumber evidence="3">6.3.4.15</ecNumber>
    </submittedName>
</protein>
<proteinExistence type="predicted"/>
<dbReference type="Pfam" id="PF03099">
    <property type="entry name" value="BPL_LplA_LipB"/>
    <property type="match status" value="1"/>
</dbReference>
<comment type="caution">
    <text evidence="3">The sequence shown here is derived from an EMBL/GenBank/DDBJ whole genome shotgun (WGS) entry which is preliminary data.</text>
</comment>
<gene>
    <name evidence="3" type="ORF">ACFQ0I_00025</name>
</gene>
<dbReference type="PANTHER" id="PTHR12835">
    <property type="entry name" value="BIOTIN PROTEIN LIGASE"/>
    <property type="match status" value="1"/>
</dbReference>
<dbReference type="EC" id="6.3.4.15" evidence="3"/>
<dbReference type="Gene3D" id="3.30.930.10">
    <property type="entry name" value="Bira Bifunctional Protein, Domain 2"/>
    <property type="match status" value="1"/>
</dbReference>
<dbReference type="CDD" id="cd16442">
    <property type="entry name" value="BPL"/>
    <property type="match status" value="1"/>
</dbReference>
<evidence type="ECO:0000259" key="2">
    <source>
        <dbReference type="PROSITE" id="PS51733"/>
    </source>
</evidence>
<dbReference type="EMBL" id="JBHTIB010000002">
    <property type="protein sequence ID" value="MFD0834131.1"/>
    <property type="molecule type" value="Genomic_DNA"/>
</dbReference>
<organism evidence="3 4">
    <name type="scientific">Mariniflexile aquimaris</name>
    <dbReference type="NCBI Taxonomy" id="881009"/>
    <lineage>
        <taxon>Bacteria</taxon>
        <taxon>Pseudomonadati</taxon>
        <taxon>Bacteroidota</taxon>
        <taxon>Flavobacteriia</taxon>
        <taxon>Flavobacteriales</taxon>
        <taxon>Flavobacteriaceae</taxon>
        <taxon>Mariniflexile</taxon>
    </lineage>
</organism>
<dbReference type="PANTHER" id="PTHR12835:SF5">
    <property type="entry name" value="BIOTIN--PROTEIN LIGASE"/>
    <property type="match status" value="1"/>
</dbReference>
<dbReference type="RefSeq" id="WP_379938242.1">
    <property type="nucleotide sequence ID" value="NZ_JBHTIB010000002.1"/>
</dbReference>
<dbReference type="Proteomes" id="UP001597011">
    <property type="component" value="Unassembled WGS sequence"/>
</dbReference>
<dbReference type="InterPro" id="IPR004408">
    <property type="entry name" value="Biotin_CoA_COase_ligase"/>
</dbReference>